<evidence type="ECO:0000313" key="2">
    <source>
        <dbReference type="Proteomes" id="UP001281147"/>
    </source>
</evidence>
<keyword evidence="2" id="KW-1185">Reference proteome</keyword>
<comment type="caution">
    <text evidence="1">The sequence shown here is derived from an EMBL/GenBank/DDBJ whole genome shotgun (WGS) entry which is preliminary data.</text>
</comment>
<dbReference type="Proteomes" id="UP001281147">
    <property type="component" value="Unassembled WGS sequence"/>
</dbReference>
<dbReference type="EMBL" id="JAUTXU010000066">
    <property type="protein sequence ID" value="KAK3712911.1"/>
    <property type="molecule type" value="Genomic_DNA"/>
</dbReference>
<sequence length="1015" mass="112991">MAGAKKQQSVICKPSAYSTNNEDFTFERTSRPSNRYEAFKRLPFPEGAEKQDPAAWATLLEAGLPPHLRTRPESATYVISGVEDIAEVLLAAQRLVQPKNGIDLLYYLGVEKGRWSAVVWLVKRMVEAFGADRLRPRRLAETICSWNSDHSLDTITRGKIHVEDLAGSEPKPHLASPAQSTLDELTDDLKPDKLSRGDLLRHDALGQIWRSLGHMTIACAHEDMKPEILEIIAYLHHMEIMPSSIYNQKPSTDAMVIQQPPTLNLFSSRILTSLSDAAWRAHVKLVVEEAKAKGGEYASLRPEIPGTAYRVNVAGLRPEIWLELILWSCLHGGWILEGTELLRMMYAERGQQLWRPQSWRSTVAEAGSEDPDWDKLVFSFNTRKPSTMDYPKLKSPVSIERTISSEAVNAYIDALLSSTRLGVGERGLSSGYVLKQLRMLQNFLSRADLALGAGSWDVVVLRYFDSHQDSIDQVSGFEELAKLSPAMGQELNVAANRDLPPYILDGSAAVLGLSHEAIRSRIRHGDAQGALRLFKLLFSRADENKRRSLADFLEKQAQSSRKDATAGSQMFTSHFSGIDYPAFDTQVPSSVLGPLMELIADSGAYEFGNWLLYSNEIDGPVIPERLYSDPIVAPALFRFAAETVDKDLLTKLIRARALPTEHGSPDLRKNVLLTMFDSQVKRGRWDAAVRILENVQLTPYAYWNIINLANVARAALIESGGATSVDQSSQNNLPRAKDLFSAMVQGKYERLGERPKDARMQITSLLVTLAAVDESWAAFCVPLLPRERKSHHSFLLPAKAFNIMLEGVAEVYSASTARRVLRAVWPHAIRRARRSGQGLVGSEATEPRMPRFERSSLGNPDRFRNVIQLPSRPAHTVVMYGGFKPNRMTILLIFRQALEEFNKDGLPKANSTIEPPAKPLPSSPTTESVTKDDAEEELASDSPSGLVVWAVRYLRLLRMTDNEILTELQTAVSGDELESIRAQLPRLVGEAHEAEGDHNAELEEENSNTNTNVGL</sequence>
<evidence type="ECO:0000313" key="1">
    <source>
        <dbReference type="EMBL" id="KAK3712911.1"/>
    </source>
</evidence>
<reference evidence="1" key="1">
    <citation type="submission" date="2023-07" db="EMBL/GenBank/DDBJ databases">
        <title>Black Yeasts Isolated from many extreme environments.</title>
        <authorList>
            <person name="Coleine C."/>
            <person name="Stajich J.E."/>
            <person name="Selbmann L."/>
        </authorList>
    </citation>
    <scope>NUCLEOTIDE SEQUENCE</scope>
    <source>
        <strain evidence="1">CCFEE 5714</strain>
    </source>
</reference>
<proteinExistence type="predicted"/>
<accession>A0ACC3N9I2</accession>
<protein>
    <submittedName>
        <fullName evidence="1">Uncharacterized protein</fullName>
    </submittedName>
</protein>
<gene>
    <name evidence="1" type="ORF">LTR37_008796</name>
</gene>
<organism evidence="1 2">
    <name type="scientific">Vermiconidia calcicola</name>
    <dbReference type="NCBI Taxonomy" id="1690605"/>
    <lineage>
        <taxon>Eukaryota</taxon>
        <taxon>Fungi</taxon>
        <taxon>Dikarya</taxon>
        <taxon>Ascomycota</taxon>
        <taxon>Pezizomycotina</taxon>
        <taxon>Dothideomycetes</taxon>
        <taxon>Dothideomycetidae</taxon>
        <taxon>Mycosphaerellales</taxon>
        <taxon>Extremaceae</taxon>
        <taxon>Vermiconidia</taxon>
    </lineage>
</organism>
<name>A0ACC3N9I2_9PEZI</name>